<keyword evidence="1" id="KW-0175">Coiled coil</keyword>
<name>A0A0V0R0D5_PSEPJ</name>
<dbReference type="Gene3D" id="3.80.10.10">
    <property type="entry name" value="Ribonuclease Inhibitor"/>
    <property type="match status" value="1"/>
</dbReference>
<dbReference type="EMBL" id="LDAU01000078">
    <property type="protein sequence ID" value="KRX07966.1"/>
    <property type="molecule type" value="Genomic_DNA"/>
</dbReference>
<keyword evidence="4" id="KW-1185">Reference proteome</keyword>
<evidence type="ECO:0000313" key="4">
    <source>
        <dbReference type="Proteomes" id="UP000054937"/>
    </source>
</evidence>
<dbReference type="GO" id="GO:0019005">
    <property type="term" value="C:SCF ubiquitin ligase complex"/>
    <property type="evidence" value="ECO:0007669"/>
    <property type="project" value="TreeGrafter"/>
</dbReference>
<feature type="compositionally biased region" description="Basic and acidic residues" evidence="2">
    <location>
        <begin position="751"/>
        <end position="760"/>
    </location>
</feature>
<dbReference type="InParanoid" id="A0A0V0R0D5"/>
<reference evidence="3 4" key="1">
    <citation type="journal article" date="2015" name="Sci. Rep.">
        <title>Genome of the facultative scuticociliatosis pathogen Pseudocohnilembus persalinus provides insight into its virulence through horizontal gene transfer.</title>
        <authorList>
            <person name="Xiong J."/>
            <person name="Wang G."/>
            <person name="Cheng J."/>
            <person name="Tian M."/>
            <person name="Pan X."/>
            <person name="Warren A."/>
            <person name="Jiang C."/>
            <person name="Yuan D."/>
            <person name="Miao W."/>
        </authorList>
    </citation>
    <scope>NUCLEOTIDE SEQUENCE [LARGE SCALE GENOMIC DNA]</scope>
    <source>
        <strain evidence="3">36N120E</strain>
    </source>
</reference>
<protein>
    <submittedName>
        <fullName evidence="3">Uncharacterized protein</fullName>
    </submittedName>
</protein>
<evidence type="ECO:0000313" key="3">
    <source>
        <dbReference type="EMBL" id="KRX07966.1"/>
    </source>
</evidence>
<dbReference type="InterPro" id="IPR032675">
    <property type="entry name" value="LRR_dom_sf"/>
</dbReference>
<sequence>MGIYSDIYKLKKQKQLLLSVAKNLGLQIDKLEQYKEKDKINQKKIKEYENLLKQQDYKILKLKKTNNRNKNSPEFAENLQLANKQLDQSKLNILQFQDKLKKIVNQDFSDHVQYQASNLTLEKSSKIDKIIIQLCSFFDVKRQIQSNGFSNQNQSEFIEIVKNLTQNNFLINIKGLKLIFEDIHLSKSFRGLPLSYEDYDLIIQLISQWKWACNLEELCIGFNLPDSSNYNEKFFLFNLKELNLIFSHLPDNDSLQQISNQLQYFTFLIPKLQELSIHFEKSLFGNKGISIFSESLKKSKLLEQISAFSLDIGSQKNISEEPIIELTKILAELDNNLNKICLDISHTDISLQGIQKISKILTKKPLKNLKLYFETFDLQDKMNGQELTHLAYNLVNQKISGRSLNQQQLNQIQFHEYLNELDLKFRHQKKQKYLVDFFQILTQTNIFPLLKKFKINCQLSILSESTYNKIFDLVLDYDCLQNLNEFGLVLSQEYSKIKNNTQIYTSQQVALNKKFKNLTYLNLNYQFNEFKHYSDIAPIIQNITDSENLKNLQHLNLIFKHGNLHTEGCQQIVKQLAKPKNKLNLQEITLDFSYNYVNVNISDKIHKNLRQKLITDQLTVANIFFQEQEIQPFSQNDSFLHSIQSYDSDSEFENKLQKQKQNDSVEDFQQLQSYFEGIQNQEQEHQKLLKNFENSQNYDSQESYECQQFLDNFQNQIDLESLQDSMNSENKEIQENQQSFQNQENSFQQETIEKEEKKQQSQEMGENWLDQEIELQLAQIKSYENVKFLECRKLRPQYYDLKCQNNQDQDEQIQIEKKQEITQSKVIQQYTDMDDFQYDFNRIENQQNKQQQQNMLNTIFDLRVQLGYFNDLKNRIVQYGYSNNNSWEKSAFKNLMKIIVSNFDLKNLENLSLNYCFSQIDIFQILQSLDHLSSWEQATLLGVCCPNLQNLGIHLQSNKEITNQGLNNFSIGLENSILLQNLRTIYLNFNGIQNISENSLIQLSKILAKKGKNLNSIQLFIFGNSISSSGLKIISEILCQKQLKKLALEFSQNQNTNGQEILDIINSIIQTKVSQIPESLNNIFFDQHLEELSLIFQNNSSKEQILNFFDIITNPQYFFSLSSLQILAYNEEINDEIFQKIWINLTNSQSLTKLKQIQVLLQGKNISPQSQLFASLKIAQATKFQNLEELIFICQGSKLNEKIDNKIFAVKIVQNIVNSENLRKLKHLSLDFAQNYLEIEGCEQVVEELSKPKNQLFLEEISLNFRFNGVIKDQFRNLNSQFRKSLITEQLRVVNIFFDI</sequence>
<feature type="compositionally biased region" description="Low complexity" evidence="2">
    <location>
        <begin position="735"/>
        <end position="750"/>
    </location>
</feature>
<evidence type="ECO:0000256" key="2">
    <source>
        <dbReference type="SAM" id="MobiDB-lite"/>
    </source>
</evidence>
<dbReference type="PANTHER" id="PTHR13318">
    <property type="entry name" value="PARTNER OF PAIRED, ISOFORM B-RELATED"/>
    <property type="match status" value="1"/>
</dbReference>
<proteinExistence type="predicted"/>
<dbReference type="PANTHER" id="PTHR13318:SF105">
    <property type="entry name" value="F-BOX_LRR-REPEAT PROTEIN 3"/>
    <property type="match status" value="1"/>
</dbReference>
<dbReference type="OrthoDB" id="5979379at2759"/>
<dbReference type="GO" id="GO:0031146">
    <property type="term" value="P:SCF-dependent proteasomal ubiquitin-dependent protein catabolic process"/>
    <property type="evidence" value="ECO:0007669"/>
    <property type="project" value="TreeGrafter"/>
</dbReference>
<evidence type="ECO:0000256" key="1">
    <source>
        <dbReference type="SAM" id="Coils"/>
    </source>
</evidence>
<dbReference type="Proteomes" id="UP000054937">
    <property type="component" value="Unassembled WGS sequence"/>
</dbReference>
<organism evidence="3 4">
    <name type="scientific">Pseudocohnilembus persalinus</name>
    <name type="common">Ciliate</name>
    <dbReference type="NCBI Taxonomy" id="266149"/>
    <lineage>
        <taxon>Eukaryota</taxon>
        <taxon>Sar</taxon>
        <taxon>Alveolata</taxon>
        <taxon>Ciliophora</taxon>
        <taxon>Intramacronucleata</taxon>
        <taxon>Oligohymenophorea</taxon>
        <taxon>Scuticociliatia</taxon>
        <taxon>Philasterida</taxon>
        <taxon>Pseudocohnilembidae</taxon>
        <taxon>Pseudocohnilembus</taxon>
    </lineage>
</organism>
<gene>
    <name evidence="3" type="ORF">PPERSA_10354</name>
</gene>
<feature type="coiled-coil region" evidence="1">
    <location>
        <begin position="31"/>
        <end position="99"/>
    </location>
</feature>
<comment type="caution">
    <text evidence="3">The sequence shown here is derived from an EMBL/GenBank/DDBJ whole genome shotgun (WGS) entry which is preliminary data.</text>
</comment>
<feature type="region of interest" description="Disordered" evidence="2">
    <location>
        <begin position="728"/>
        <end position="764"/>
    </location>
</feature>
<accession>A0A0V0R0D5</accession>